<evidence type="ECO:0000313" key="2">
    <source>
        <dbReference type="EMBL" id="OAX54033.1"/>
    </source>
</evidence>
<evidence type="ECO:0008006" key="4">
    <source>
        <dbReference type="Google" id="ProtNLM"/>
    </source>
</evidence>
<gene>
    <name evidence="2" type="ORF">A6R73_05115</name>
</gene>
<name>A0A199NZF4_9XANT</name>
<feature type="transmembrane region" description="Helical" evidence="1">
    <location>
        <begin position="6"/>
        <end position="23"/>
    </location>
</feature>
<proteinExistence type="predicted"/>
<keyword evidence="1" id="KW-0812">Transmembrane</keyword>
<feature type="transmembrane region" description="Helical" evidence="1">
    <location>
        <begin position="105"/>
        <end position="123"/>
    </location>
</feature>
<organism evidence="2 3">
    <name type="scientific">Xanthomonas graminis pv. poae</name>
    <dbReference type="NCBI Taxonomy" id="227946"/>
    <lineage>
        <taxon>Bacteria</taxon>
        <taxon>Pseudomonadati</taxon>
        <taxon>Pseudomonadota</taxon>
        <taxon>Gammaproteobacteria</taxon>
        <taxon>Lysobacterales</taxon>
        <taxon>Lysobacteraceae</taxon>
        <taxon>Xanthomonas</taxon>
        <taxon>Xanthomonas translucens group</taxon>
        <taxon>Xanthomonas graminis</taxon>
    </lineage>
</organism>
<dbReference type="AlphaFoldDB" id="A0A199NZF4"/>
<dbReference type="Proteomes" id="UP000093858">
    <property type="component" value="Unassembled WGS sequence"/>
</dbReference>
<comment type="caution">
    <text evidence="2">The sequence shown here is derived from an EMBL/GenBank/DDBJ whole genome shotgun (WGS) entry which is preliminary data.</text>
</comment>
<feature type="transmembrane region" description="Helical" evidence="1">
    <location>
        <begin position="68"/>
        <end position="85"/>
    </location>
</feature>
<dbReference type="Pfam" id="PF07301">
    <property type="entry name" value="DUF1453"/>
    <property type="match status" value="1"/>
</dbReference>
<reference evidence="2 3" key="1">
    <citation type="submission" date="2016-04" db="EMBL/GenBank/DDBJ databases">
        <title>Xanthomonas translucens phylogeny.</title>
        <authorList>
            <person name="Langlois P."/>
        </authorList>
    </citation>
    <scope>NUCLEOTIDE SEQUENCE [LARGE SCALE GENOMIC DNA]</scope>
    <source>
        <strain evidence="2 3">B99</strain>
    </source>
</reference>
<accession>A0A199NZF4</accession>
<keyword evidence="1" id="KW-1133">Transmembrane helix</keyword>
<dbReference type="EMBL" id="LWSU01000249">
    <property type="protein sequence ID" value="OAX54033.1"/>
    <property type="molecule type" value="Genomic_DNA"/>
</dbReference>
<feature type="transmembrane region" description="Helical" evidence="1">
    <location>
        <begin position="143"/>
        <end position="162"/>
    </location>
</feature>
<evidence type="ECO:0000256" key="1">
    <source>
        <dbReference type="SAM" id="Phobius"/>
    </source>
</evidence>
<evidence type="ECO:0000313" key="3">
    <source>
        <dbReference type="Proteomes" id="UP000093858"/>
    </source>
</evidence>
<keyword evidence="1" id="KW-0472">Membrane</keyword>
<protein>
    <recommendedName>
        <fullName evidence="4">DUF1453 domain-containing protein</fullName>
    </recommendedName>
</protein>
<feature type="transmembrane region" description="Helical" evidence="1">
    <location>
        <begin position="44"/>
        <end position="62"/>
    </location>
</feature>
<dbReference type="InterPro" id="IPR058247">
    <property type="entry name" value="DUF1453"/>
</dbReference>
<dbReference type="RefSeq" id="WP_064541344.1">
    <property type="nucleotide sequence ID" value="NZ_LWSU01000249.1"/>
</dbReference>
<sequence length="175" mass="18838">MAATGIALRTPYLATAGIGWLYYRRIRRYFGRQPWQLRRTLARLLVLVLALAAAGLSYLAAVLPPVRLGMVLGMLAGAALGAVALQHTDIEWRDGTRYYYTPNPWIGAGLSVLLIVRLAWRWVSGAFSGGSAQSLHDASPPTLAIAAALVVYSLLHSGGLLLRMRALSPGPTPMS</sequence>